<reference evidence="8" key="1">
    <citation type="journal article" date="2014" name="Int. J. Syst. Evol. Microbiol.">
        <title>Complete genome sequence of Corynebacterium casei LMG S-19264T (=DSM 44701T), isolated from a smear-ripened cheese.</title>
        <authorList>
            <consortium name="US DOE Joint Genome Institute (JGI-PGF)"/>
            <person name="Walter F."/>
            <person name="Albersmeier A."/>
            <person name="Kalinowski J."/>
            <person name="Ruckert C."/>
        </authorList>
    </citation>
    <scope>NUCLEOTIDE SEQUENCE</scope>
    <source>
        <strain evidence="8">CGMCC 1.15760</strain>
    </source>
</reference>
<sequence>MTFHDIVWKNVVRDKWTYIAYFLSSVFSIFIFFSFAVSMFHPDLAVISNGSMLAISMTVGAILVYLFSFIFITFSIMAFMHNKKKTLGLFMLIGASKQQMHRMLFYENIIIGVSAIVTAIVAGVICSPLFLLLSRKVLQIDGFAFYMPFKAIGITVLLFLTLFMIVAFISPRMLRTTQIIQLVKGDKQGEKAAVFSRVKWLIGMGMLACIPATIVWLPQQIEENTLMQLCLFLLFLGGLYVVFYQSIQGVLQRIRQSSSFMQGTRPLVVSNLMSDVRANTKMMYLVTILLLGAFFAIIILYLFSTNVAKDTRSNYPFVYTYASHVDNTHEQQHLTIIDDKLNQQPGFAKQELAILVEEDERVGYISNSQYNEAATLLHMSPINLQASEVAIVAGNVGVIPQKDIETQPLDKALLAVKNVIEKNITPTGYFSRLIVLQDEDYTKINKATLSAMTFTNYTFENWTQFIEQDRALNQVLQGNIYERASLFSAVGLYNTERISKNLALYIGFMLALIFIAASLSMIYFRLITHVDRERQQFKSLCKMGLSLQQFHRIINHQLAFLMLVPFVIAVMLVLLALLLAQQLFTSSAVIIVGSITLFALLQLTGYLYVRKYYKKSLLTM</sequence>
<keyword evidence="6" id="KW-0813">Transport</keyword>
<protein>
    <submittedName>
        <fullName evidence="8">ABC transporter permease</fullName>
    </submittedName>
</protein>
<feature type="transmembrane region" description="Helical" evidence="6">
    <location>
        <begin position="502"/>
        <end position="524"/>
    </location>
</feature>
<feature type="transmembrane region" description="Helical" evidence="6">
    <location>
        <begin position="282"/>
        <end position="303"/>
    </location>
</feature>
<dbReference type="GO" id="GO:0005886">
    <property type="term" value="C:plasma membrane"/>
    <property type="evidence" value="ECO:0007669"/>
    <property type="project" value="UniProtKB-SubCell"/>
</dbReference>
<keyword evidence="4 6" id="KW-1133">Transmembrane helix</keyword>
<dbReference type="InterPro" id="IPR052536">
    <property type="entry name" value="ABC-4_Integral_Memb_Prot"/>
</dbReference>
<evidence type="ECO:0000256" key="4">
    <source>
        <dbReference type="ARBA" id="ARBA00022989"/>
    </source>
</evidence>
<evidence type="ECO:0000256" key="6">
    <source>
        <dbReference type="PIRNR" id="PIRNR018968"/>
    </source>
</evidence>
<feature type="transmembrane region" description="Helical" evidence="6">
    <location>
        <begin position="18"/>
        <end position="40"/>
    </location>
</feature>
<dbReference type="PANTHER" id="PTHR46795">
    <property type="entry name" value="ABC TRANSPORTER PERMEASE-RELATED-RELATED"/>
    <property type="match status" value="1"/>
</dbReference>
<evidence type="ECO:0000256" key="5">
    <source>
        <dbReference type="ARBA" id="ARBA00023136"/>
    </source>
</evidence>
<dbReference type="EMBL" id="BMJT01000001">
    <property type="protein sequence ID" value="GGG11311.1"/>
    <property type="molecule type" value="Genomic_DNA"/>
</dbReference>
<dbReference type="Pfam" id="PF02687">
    <property type="entry name" value="FtsX"/>
    <property type="match status" value="1"/>
</dbReference>
<feature type="transmembrane region" description="Helical" evidence="6">
    <location>
        <begin position="109"/>
        <end position="133"/>
    </location>
</feature>
<keyword evidence="2 6" id="KW-1003">Cell membrane</keyword>
<dbReference type="GO" id="GO:0055085">
    <property type="term" value="P:transmembrane transport"/>
    <property type="evidence" value="ECO:0007669"/>
    <property type="project" value="UniProtKB-UniRule"/>
</dbReference>
<evidence type="ECO:0000256" key="1">
    <source>
        <dbReference type="ARBA" id="ARBA00004651"/>
    </source>
</evidence>
<reference evidence="8" key="2">
    <citation type="submission" date="2020-09" db="EMBL/GenBank/DDBJ databases">
        <authorList>
            <person name="Sun Q."/>
            <person name="Zhou Y."/>
        </authorList>
    </citation>
    <scope>NUCLEOTIDE SEQUENCE</scope>
    <source>
        <strain evidence="8">CGMCC 1.15760</strain>
    </source>
</reference>
<feature type="transmembrane region" description="Helical" evidence="6">
    <location>
        <begin position="145"/>
        <end position="169"/>
    </location>
</feature>
<dbReference type="InterPro" id="IPR003838">
    <property type="entry name" value="ABC3_permease_C"/>
</dbReference>
<keyword evidence="9" id="KW-1185">Reference proteome</keyword>
<feature type="transmembrane region" description="Helical" evidence="6">
    <location>
        <begin position="558"/>
        <end position="580"/>
    </location>
</feature>
<accession>A0A917D3U2</accession>
<comment type="subcellular location">
    <subcellularLocation>
        <location evidence="1 6">Cell membrane</location>
        <topology evidence="1 6">Multi-pass membrane protein</topology>
    </subcellularLocation>
</comment>
<keyword evidence="5 6" id="KW-0472">Membrane</keyword>
<name>A0A917D3U2_9BACI</name>
<evidence type="ECO:0000313" key="9">
    <source>
        <dbReference type="Proteomes" id="UP000616608"/>
    </source>
</evidence>
<dbReference type="InterPro" id="IPR027022">
    <property type="entry name" value="ABC_permease_BceB-typ"/>
</dbReference>
<dbReference type="PIRSF" id="PIRSF018968">
    <property type="entry name" value="ABC_permease_BceB"/>
    <property type="match status" value="1"/>
</dbReference>
<comment type="similarity">
    <text evidence="6">Belongs to the ABC-4 integral membrane protein family.</text>
</comment>
<dbReference type="PANTHER" id="PTHR46795:SF3">
    <property type="entry name" value="ABC TRANSPORTER PERMEASE"/>
    <property type="match status" value="1"/>
</dbReference>
<feature type="transmembrane region" description="Helical" evidence="6">
    <location>
        <begin position="52"/>
        <end position="79"/>
    </location>
</feature>
<feature type="transmembrane region" description="Helical" evidence="6">
    <location>
        <begin position="200"/>
        <end position="219"/>
    </location>
</feature>
<evidence type="ECO:0000256" key="2">
    <source>
        <dbReference type="ARBA" id="ARBA00022475"/>
    </source>
</evidence>
<comment type="caution">
    <text evidence="8">The sequence shown here is derived from an EMBL/GenBank/DDBJ whole genome shotgun (WGS) entry which is preliminary data.</text>
</comment>
<keyword evidence="3 6" id="KW-0812">Transmembrane</keyword>
<evidence type="ECO:0000256" key="3">
    <source>
        <dbReference type="ARBA" id="ARBA00022692"/>
    </source>
</evidence>
<dbReference type="AlphaFoldDB" id="A0A917D3U2"/>
<gene>
    <name evidence="8" type="ORF">GCM10007425_02070</name>
</gene>
<evidence type="ECO:0000259" key="7">
    <source>
        <dbReference type="Pfam" id="PF02687"/>
    </source>
</evidence>
<feature type="transmembrane region" description="Helical" evidence="6">
    <location>
        <begin position="225"/>
        <end position="247"/>
    </location>
</feature>
<proteinExistence type="inferred from homology"/>
<dbReference type="RefSeq" id="WP_188613155.1">
    <property type="nucleotide sequence ID" value="NZ_BMJT01000001.1"/>
</dbReference>
<feature type="domain" description="ABC3 transporter permease C-terminal" evidence="7">
    <location>
        <begin position="60"/>
        <end position="178"/>
    </location>
</feature>
<feature type="transmembrane region" description="Helical" evidence="6">
    <location>
        <begin position="586"/>
        <end position="609"/>
    </location>
</feature>
<evidence type="ECO:0000313" key="8">
    <source>
        <dbReference type="EMBL" id="GGG11311.1"/>
    </source>
</evidence>
<dbReference type="Proteomes" id="UP000616608">
    <property type="component" value="Unassembled WGS sequence"/>
</dbReference>
<organism evidence="8 9">
    <name type="scientific">Lysinibacillus alkalisoli</name>
    <dbReference type="NCBI Taxonomy" id="1911548"/>
    <lineage>
        <taxon>Bacteria</taxon>
        <taxon>Bacillati</taxon>
        <taxon>Bacillota</taxon>
        <taxon>Bacilli</taxon>
        <taxon>Bacillales</taxon>
        <taxon>Bacillaceae</taxon>
        <taxon>Lysinibacillus</taxon>
    </lineage>
</organism>